<reference evidence="1" key="1">
    <citation type="journal article" date="2021" name="Nat. Commun.">
        <title>Genetic determinants of endophytism in the Arabidopsis root mycobiome.</title>
        <authorList>
            <person name="Mesny F."/>
            <person name="Miyauchi S."/>
            <person name="Thiergart T."/>
            <person name="Pickel B."/>
            <person name="Atanasova L."/>
            <person name="Karlsson M."/>
            <person name="Huettel B."/>
            <person name="Barry K.W."/>
            <person name="Haridas S."/>
            <person name="Chen C."/>
            <person name="Bauer D."/>
            <person name="Andreopoulos W."/>
            <person name="Pangilinan J."/>
            <person name="LaButti K."/>
            <person name="Riley R."/>
            <person name="Lipzen A."/>
            <person name="Clum A."/>
            <person name="Drula E."/>
            <person name="Henrissat B."/>
            <person name="Kohler A."/>
            <person name="Grigoriev I.V."/>
            <person name="Martin F.M."/>
            <person name="Hacquard S."/>
        </authorList>
    </citation>
    <scope>NUCLEOTIDE SEQUENCE</scope>
    <source>
        <strain evidence="1">MPI-CAGE-AT-0147</strain>
    </source>
</reference>
<dbReference type="AlphaFoldDB" id="A0A9P9ETJ4"/>
<organism evidence="1 2">
    <name type="scientific">Dactylonectria macrodidyma</name>
    <dbReference type="NCBI Taxonomy" id="307937"/>
    <lineage>
        <taxon>Eukaryota</taxon>
        <taxon>Fungi</taxon>
        <taxon>Dikarya</taxon>
        <taxon>Ascomycota</taxon>
        <taxon>Pezizomycotina</taxon>
        <taxon>Sordariomycetes</taxon>
        <taxon>Hypocreomycetidae</taxon>
        <taxon>Hypocreales</taxon>
        <taxon>Nectriaceae</taxon>
        <taxon>Dactylonectria</taxon>
    </lineage>
</organism>
<dbReference type="OrthoDB" id="10368112at2759"/>
<name>A0A9P9ETJ4_9HYPO</name>
<dbReference type="Proteomes" id="UP000738349">
    <property type="component" value="Unassembled WGS sequence"/>
</dbReference>
<protein>
    <submittedName>
        <fullName evidence="1">Uncharacterized protein</fullName>
    </submittedName>
</protein>
<dbReference type="EMBL" id="JAGMUV010000009">
    <property type="protein sequence ID" value="KAH7143682.1"/>
    <property type="molecule type" value="Genomic_DNA"/>
</dbReference>
<proteinExistence type="predicted"/>
<gene>
    <name evidence="1" type="ORF">EDB81DRAFT_501624</name>
</gene>
<evidence type="ECO:0000313" key="1">
    <source>
        <dbReference type="EMBL" id="KAH7143682.1"/>
    </source>
</evidence>
<comment type="caution">
    <text evidence="1">The sequence shown here is derived from an EMBL/GenBank/DDBJ whole genome shotgun (WGS) entry which is preliminary data.</text>
</comment>
<sequence>MNFLSFGFPLGRDPITLLYAPLLHSFVTKFFLLLPVMSEAHCAGIDWSLTRPPTSIHAWASHRTSRLPGETGRHKGIDVDNRESRARGVLWQWGGYGSGPVHI</sequence>
<evidence type="ECO:0000313" key="2">
    <source>
        <dbReference type="Proteomes" id="UP000738349"/>
    </source>
</evidence>
<keyword evidence="2" id="KW-1185">Reference proteome</keyword>
<accession>A0A9P9ETJ4</accession>